<proteinExistence type="predicted"/>
<keyword evidence="5" id="KW-1185">Reference proteome</keyword>
<sequence>MTDEIEHRAARVTDVALGIMLGGAFLLAVTLLLLGY</sequence>
<evidence type="ECO:0000313" key="3">
    <source>
        <dbReference type="EMBL" id="VUF12776.1"/>
    </source>
</evidence>
<evidence type="ECO:0000313" key="5">
    <source>
        <dbReference type="Proteomes" id="UP001055303"/>
    </source>
</evidence>
<dbReference type="Proteomes" id="UP001055303">
    <property type="component" value="Unassembled WGS sequence"/>
</dbReference>
<organism evidence="3 4">
    <name type="scientific">Methylobacterium dankookense</name>
    <dbReference type="NCBI Taxonomy" id="560405"/>
    <lineage>
        <taxon>Bacteria</taxon>
        <taxon>Pseudomonadati</taxon>
        <taxon>Pseudomonadota</taxon>
        <taxon>Alphaproteobacteria</taxon>
        <taxon>Hyphomicrobiales</taxon>
        <taxon>Methylobacteriaceae</taxon>
        <taxon>Methylobacterium</taxon>
    </lineage>
</organism>
<dbReference type="AlphaFoldDB" id="A0A564FYC1"/>
<name>A0A564FYC1_9HYPH</name>
<accession>A0A564FYC1</accession>
<gene>
    <name evidence="2" type="ORF">IFDJLNFL_0295</name>
    <name evidence="3" type="ORF">MTDSW087_02471</name>
</gene>
<dbReference type="EMBL" id="CABFVH010000013">
    <property type="protein sequence ID" value="VUF12776.1"/>
    <property type="molecule type" value="Genomic_DNA"/>
</dbReference>
<reference evidence="2" key="2">
    <citation type="journal article" date="2021" name="Front. Microbiol.">
        <title>Comprehensive Comparative Genomics and Phenotyping of Methylobacterium Species.</title>
        <authorList>
            <person name="Alessa O."/>
            <person name="Ogura Y."/>
            <person name="Fujitani Y."/>
            <person name="Takami H."/>
            <person name="Hayashi T."/>
            <person name="Sahin N."/>
            <person name="Tani A."/>
        </authorList>
    </citation>
    <scope>NUCLEOTIDE SEQUENCE</scope>
    <source>
        <strain evidence="2">DSM 22415</strain>
    </source>
</reference>
<protein>
    <submittedName>
        <fullName evidence="3">Uncharacterized protein</fullName>
    </submittedName>
</protein>
<keyword evidence="1" id="KW-0812">Transmembrane</keyword>
<keyword evidence="1" id="KW-0472">Membrane</keyword>
<evidence type="ECO:0000313" key="4">
    <source>
        <dbReference type="Proteomes" id="UP000401717"/>
    </source>
</evidence>
<feature type="transmembrane region" description="Helical" evidence="1">
    <location>
        <begin position="12"/>
        <end position="34"/>
    </location>
</feature>
<dbReference type="Proteomes" id="UP000401717">
    <property type="component" value="Unassembled WGS sequence"/>
</dbReference>
<reference evidence="2" key="3">
    <citation type="submission" date="2021-08" db="EMBL/GenBank/DDBJ databases">
        <authorList>
            <person name="Tani A."/>
            <person name="Ola A."/>
            <person name="Ogura Y."/>
            <person name="Katsura K."/>
            <person name="Hayashi T."/>
        </authorList>
    </citation>
    <scope>NUCLEOTIDE SEQUENCE</scope>
    <source>
        <strain evidence="2">DSM 22415</strain>
    </source>
</reference>
<evidence type="ECO:0000256" key="1">
    <source>
        <dbReference type="SAM" id="Phobius"/>
    </source>
</evidence>
<keyword evidence="1" id="KW-1133">Transmembrane helix</keyword>
<dbReference type="EMBL" id="BPQI01000006">
    <property type="protein sequence ID" value="GJD54424.1"/>
    <property type="molecule type" value="Genomic_DNA"/>
</dbReference>
<reference evidence="3 4" key="1">
    <citation type="submission" date="2019-06" db="EMBL/GenBank/DDBJ databases">
        <authorList>
            <person name="Rodrigo-Torres L."/>
            <person name="Arahal R. D."/>
            <person name="Lucena T."/>
        </authorList>
    </citation>
    <scope>NUCLEOTIDE SEQUENCE [LARGE SCALE GENOMIC DNA]</scope>
    <source>
        <strain evidence="3 4">SW08-7</strain>
    </source>
</reference>
<evidence type="ECO:0000313" key="2">
    <source>
        <dbReference type="EMBL" id="GJD54424.1"/>
    </source>
</evidence>